<evidence type="ECO:0000313" key="2">
    <source>
        <dbReference type="EMBL" id="CAL4195633.1"/>
    </source>
</evidence>
<proteinExistence type="predicted"/>
<dbReference type="AlphaFoldDB" id="A0AAV2SIX9"/>
<sequence>EHSSDQMLSIKISCPSEITLFLCLFVFYLQYWTCDGCDEAEKDPDFKICITSSSMAKISRMRGINHENNAPVKGSKTPKSQHDNWRILTRKRDKIKRKPRGVDRVGYGMGRHGWDGHGWGGHGGGRHGGSRHGG</sequence>
<dbReference type="Proteomes" id="UP001497623">
    <property type="component" value="Unassembled WGS sequence"/>
</dbReference>
<keyword evidence="3" id="KW-1185">Reference proteome</keyword>
<evidence type="ECO:0000313" key="3">
    <source>
        <dbReference type="Proteomes" id="UP001497623"/>
    </source>
</evidence>
<accession>A0AAV2SIX9</accession>
<dbReference type="EMBL" id="CAXKWB010071909">
    <property type="protein sequence ID" value="CAL4195633.1"/>
    <property type="molecule type" value="Genomic_DNA"/>
</dbReference>
<comment type="caution">
    <text evidence="2">The sequence shown here is derived from an EMBL/GenBank/DDBJ whole genome shotgun (WGS) entry which is preliminary data.</text>
</comment>
<feature type="non-terminal residue" evidence="2">
    <location>
        <position position="134"/>
    </location>
</feature>
<name>A0AAV2SIX9_MEGNR</name>
<gene>
    <name evidence="2" type="ORF">MNOR_LOCUS37066</name>
</gene>
<feature type="region of interest" description="Disordered" evidence="1">
    <location>
        <begin position="63"/>
        <end position="84"/>
    </location>
</feature>
<feature type="non-terminal residue" evidence="2">
    <location>
        <position position="1"/>
    </location>
</feature>
<reference evidence="2 3" key="1">
    <citation type="submission" date="2024-05" db="EMBL/GenBank/DDBJ databases">
        <authorList>
            <person name="Wallberg A."/>
        </authorList>
    </citation>
    <scope>NUCLEOTIDE SEQUENCE [LARGE SCALE GENOMIC DNA]</scope>
</reference>
<evidence type="ECO:0000256" key="1">
    <source>
        <dbReference type="SAM" id="MobiDB-lite"/>
    </source>
</evidence>
<protein>
    <submittedName>
        <fullName evidence="2">Uncharacterized protein</fullName>
    </submittedName>
</protein>
<organism evidence="2 3">
    <name type="scientific">Meganyctiphanes norvegica</name>
    <name type="common">Northern krill</name>
    <name type="synonym">Thysanopoda norvegica</name>
    <dbReference type="NCBI Taxonomy" id="48144"/>
    <lineage>
        <taxon>Eukaryota</taxon>
        <taxon>Metazoa</taxon>
        <taxon>Ecdysozoa</taxon>
        <taxon>Arthropoda</taxon>
        <taxon>Crustacea</taxon>
        <taxon>Multicrustacea</taxon>
        <taxon>Malacostraca</taxon>
        <taxon>Eumalacostraca</taxon>
        <taxon>Eucarida</taxon>
        <taxon>Euphausiacea</taxon>
        <taxon>Euphausiidae</taxon>
        <taxon>Meganyctiphanes</taxon>
    </lineage>
</organism>